<dbReference type="EMBL" id="BAAAFE010000003">
    <property type="protein sequence ID" value="GAA0862454.1"/>
    <property type="molecule type" value="Genomic_DNA"/>
</dbReference>
<keyword evidence="1" id="KW-0472">Membrane</keyword>
<keyword evidence="1" id="KW-0812">Transmembrane</keyword>
<accession>A0ABP3XEF4</accession>
<comment type="caution">
    <text evidence="2">The sequence shown here is derived from an EMBL/GenBank/DDBJ whole genome shotgun (WGS) entry which is preliminary data.</text>
</comment>
<feature type="transmembrane region" description="Helical" evidence="1">
    <location>
        <begin position="6"/>
        <end position="22"/>
    </location>
</feature>
<keyword evidence="1" id="KW-1133">Transmembrane helix</keyword>
<dbReference type="RefSeq" id="WP_215351172.1">
    <property type="nucleotide sequence ID" value="NZ_BAAAFE010000003.1"/>
</dbReference>
<evidence type="ECO:0000313" key="2">
    <source>
        <dbReference type="EMBL" id="GAA0862454.1"/>
    </source>
</evidence>
<reference evidence="3" key="1">
    <citation type="journal article" date="2019" name="Int. J. Syst. Evol. Microbiol.">
        <title>The Global Catalogue of Microorganisms (GCM) 10K type strain sequencing project: providing services to taxonomists for standard genome sequencing and annotation.</title>
        <authorList>
            <consortium name="The Broad Institute Genomics Platform"/>
            <consortium name="The Broad Institute Genome Sequencing Center for Infectious Disease"/>
            <person name="Wu L."/>
            <person name="Ma J."/>
        </authorList>
    </citation>
    <scope>NUCLEOTIDE SEQUENCE [LARGE SCALE GENOMIC DNA]</scope>
    <source>
        <strain evidence="3">JCM 15910</strain>
    </source>
</reference>
<protein>
    <submittedName>
        <fullName evidence="2">Uncharacterized protein</fullName>
    </submittedName>
</protein>
<evidence type="ECO:0000256" key="1">
    <source>
        <dbReference type="SAM" id="Phobius"/>
    </source>
</evidence>
<evidence type="ECO:0000313" key="3">
    <source>
        <dbReference type="Proteomes" id="UP001500738"/>
    </source>
</evidence>
<feature type="transmembrane region" description="Helical" evidence="1">
    <location>
        <begin position="100"/>
        <end position="121"/>
    </location>
</feature>
<feature type="transmembrane region" description="Helical" evidence="1">
    <location>
        <begin position="141"/>
        <end position="160"/>
    </location>
</feature>
<dbReference type="Proteomes" id="UP001500738">
    <property type="component" value="Unassembled WGS sequence"/>
</dbReference>
<feature type="transmembrane region" description="Helical" evidence="1">
    <location>
        <begin position="72"/>
        <end position="93"/>
    </location>
</feature>
<name>A0ABP3XEF4_9SPHN</name>
<proteinExistence type="predicted"/>
<feature type="transmembrane region" description="Helical" evidence="1">
    <location>
        <begin position="29"/>
        <end position="52"/>
    </location>
</feature>
<gene>
    <name evidence="2" type="ORF">GCM10009115_09180</name>
</gene>
<organism evidence="2 3">
    <name type="scientific">Sphingopyxis soli</name>
    <dbReference type="NCBI Taxonomy" id="592051"/>
    <lineage>
        <taxon>Bacteria</taxon>
        <taxon>Pseudomonadati</taxon>
        <taxon>Pseudomonadota</taxon>
        <taxon>Alphaproteobacteria</taxon>
        <taxon>Sphingomonadales</taxon>
        <taxon>Sphingomonadaceae</taxon>
        <taxon>Sphingopyxis</taxon>
    </lineage>
</organism>
<keyword evidence="3" id="KW-1185">Reference proteome</keyword>
<sequence>MGWLTVLDYVLAFIACGMAALSDQRNARFWAVLCLLMLLLGAAKATAADLLLADLIREPIRDSALYGDRQGYQEVAIAGMFAVAAAAGALLLYRKRAARLPIRLAAFASVGLIAFIAVRSASLHQVDALLGIRLLGLSANAAIENAAIIVIALCAAIRVAPGWKGGPARTSPEGVATSRRSNR</sequence>